<keyword evidence="2" id="KW-0808">Transferase</keyword>
<gene>
    <name evidence="2" type="ordered locus">Vdis_0451</name>
</gene>
<organism evidence="2 3">
    <name type="scientific">Vulcanisaeta distributa (strain DSM 14429 / JCM 11212 / NBRC 100878 / IC-017)</name>
    <dbReference type="NCBI Taxonomy" id="572478"/>
    <lineage>
        <taxon>Archaea</taxon>
        <taxon>Thermoproteota</taxon>
        <taxon>Thermoprotei</taxon>
        <taxon>Thermoproteales</taxon>
        <taxon>Thermoproteaceae</taxon>
        <taxon>Vulcanisaeta</taxon>
    </lineage>
</organism>
<dbReference type="STRING" id="572478.Vdis_0451"/>
<feature type="domain" description="Polysaccharide pyruvyl transferase" evidence="1">
    <location>
        <begin position="15"/>
        <end position="314"/>
    </location>
</feature>
<accession>E1QUC5</accession>
<proteinExistence type="predicted"/>
<dbReference type="KEGG" id="vdi:Vdis_0451"/>
<dbReference type="PANTHER" id="PTHR36836:SF1">
    <property type="entry name" value="COLANIC ACID BIOSYNTHESIS PROTEIN WCAK"/>
    <property type="match status" value="1"/>
</dbReference>
<keyword evidence="3" id="KW-1185">Reference proteome</keyword>
<dbReference type="OrthoDB" id="351302at2157"/>
<dbReference type="HOGENOM" id="CLU_039510_0_1_2"/>
<reference evidence="3" key="2">
    <citation type="journal article" date="2010" name="Stand. Genomic Sci.">
        <title>Complete genome sequence of Vulcanisaeta distributa type strain (IC-017T).</title>
        <authorList>
            <person name="Mavromatis K."/>
            <person name="Sikorski J."/>
            <person name="Pabst E."/>
            <person name="Teshima H."/>
            <person name="Lapidus A."/>
            <person name="Lucas S."/>
            <person name="Nolan M."/>
            <person name="Glavina Del Rio T."/>
            <person name="Cheng J."/>
            <person name="Bruce D."/>
            <person name="Goodwin L."/>
            <person name="Pitluck S."/>
            <person name="Liolios K."/>
            <person name="Ivanova N."/>
            <person name="Mikhailova N."/>
            <person name="Pati A."/>
            <person name="Chen A."/>
            <person name="Palaniappan K."/>
            <person name="Land M."/>
            <person name="Hauser L."/>
            <person name="Chang Y."/>
            <person name="Jeffries C."/>
            <person name="Rohde M."/>
            <person name="Spring S."/>
            <person name="Goker M."/>
            <person name="Wirth R."/>
            <person name="Woyke T."/>
            <person name="Bristow J."/>
            <person name="Eisen J."/>
            <person name="Markowitz V."/>
            <person name="Hugenholtz P."/>
            <person name="Klenk H."/>
            <person name="Kyrpides N."/>
        </authorList>
    </citation>
    <scope>NUCLEOTIDE SEQUENCE [LARGE SCALE GENOMIC DNA]</scope>
    <source>
        <strain evidence="3">DSM 14429 / JCM 11212 / NBRC 100878 / IC-017</strain>
    </source>
</reference>
<dbReference type="GeneID" id="9751369"/>
<dbReference type="eggNOG" id="arCOG04826">
    <property type="taxonomic scope" value="Archaea"/>
</dbReference>
<name>E1QUC5_VULDI</name>
<dbReference type="Pfam" id="PF04230">
    <property type="entry name" value="PS_pyruv_trans"/>
    <property type="match status" value="1"/>
</dbReference>
<dbReference type="AlphaFoldDB" id="E1QUC5"/>
<protein>
    <submittedName>
        <fullName evidence="2">Polysaccharide pyruvyl transferase</fullName>
    </submittedName>
</protein>
<evidence type="ECO:0000259" key="1">
    <source>
        <dbReference type="Pfam" id="PF04230"/>
    </source>
</evidence>
<reference evidence="2 3" key="1">
    <citation type="journal article" date="2010" name="Stand. Genomic Sci.">
        <title>Complete genome sequence of Vulcanisaeta distributa type strain (IC-017).</title>
        <authorList>
            <person name="Mavromatis K."/>
            <person name="Sikorski J."/>
            <person name="Pabst E."/>
            <person name="Teshima H."/>
            <person name="Lapidus A."/>
            <person name="Lucas S."/>
            <person name="Nolan M."/>
            <person name="Glavina Del Rio T."/>
            <person name="Cheng J.F."/>
            <person name="Bruce D."/>
            <person name="Goodwin L."/>
            <person name="Pitluck S."/>
            <person name="Liolios K."/>
            <person name="Ivanova N."/>
            <person name="Mikhailova N."/>
            <person name="Pati A."/>
            <person name="Chen A."/>
            <person name="Palaniappan K."/>
            <person name="Land M."/>
            <person name="Hauser L."/>
            <person name="Chang Y.J."/>
            <person name="Jeffries C.D."/>
            <person name="Rohde M."/>
            <person name="Spring S."/>
            <person name="Goker M."/>
            <person name="Wirth R."/>
            <person name="Woyke T."/>
            <person name="Bristow J."/>
            <person name="Eisen J.A."/>
            <person name="Markowitz V."/>
            <person name="Hugenholtz P."/>
            <person name="Klenk H.P."/>
            <person name="Kyrpides N.C."/>
        </authorList>
    </citation>
    <scope>NUCLEOTIDE SEQUENCE [LARGE SCALE GENOMIC DNA]</scope>
    <source>
        <strain evidence="3">DSM 14429 / JCM 11212 / NBRC 100878 / IC-017</strain>
    </source>
</reference>
<sequence>MNLRVLIHGYFGFGNVGDEAILSALISEFRRVFGDGVEFVVLSSNPGRTRRVHGVHAVRERLLSPTFWRVFLGSHVLVFAGGGRYGYSTWRRITLLAFLARLLRKVVVFRGVGVYPYEWVGKPVISDRPEPFRGLTGALIRIALNRASLVTVRDAYSYTVLRLTGVNRVYLEDDLALRLKVPDPASCRDFAVKYGLIGGGVLGVNLRTLDDETNRVVVDFVAGLIRGFLSNGFSKVVFIPFGFGSFKGRFFDDDLIIAKMLRSRVSELRIIAEELSPLQVLCLFNYLDHVIAMRHHAIIFALKVGRPLTAIVYDTKSLELLRRFRDGNVSMFLVSDIKGKFR</sequence>
<dbReference type="EMBL" id="CP002100">
    <property type="protein sequence ID" value="ADN49851.1"/>
    <property type="molecule type" value="Genomic_DNA"/>
</dbReference>
<evidence type="ECO:0000313" key="2">
    <source>
        <dbReference type="EMBL" id="ADN49851.1"/>
    </source>
</evidence>
<dbReference type="InterPro" id="IPR007345">
    <property type="entry name" value="Polysacch_pyruvyl_Trfase"/>
</dbReference>
<evidence type="ECO:0000313" key="3">
    <source>
        <dbReference type="Proteomes" id="UP000006681"/>
    </source>
</evidence>
<dbReference type="Proteomes" id="UP000006681">
    <property type="component" value="Chromosome"/>
</dbReference>
<dbReference type="RefSeq" id="WP_013335576.1">
    <property type="nucleotide sequence ID" value="NC_014537.1"/>
</dbReference>
<dbReference type="GO" id="GO:0016740">
    <property type="term" value="F:transferase activity"/>
    <property type="evidence" value="ECO:0007669"/>
    <property type="project" value="UniProtKB-KW"/>
</dbReference>
<dbReference type="PANTHER" id="PTHR36836">
    <property type="entry name" value="COLANIC ACID BIOSYNTHESIS PROTEIN WCAK"/>
    <property type="match status" value="1"/>
</dbReference>